<dbReference type="PANTHER" id="PTHR10903">
    <property type="entry name" value="GTPASE, IMAP FAMILY MEMBER-RELATED"/>
    <property type="match status" value="1"/>
</dbReference>
<dbReference type="InterPro" id="IPR027417">
    <property type="entry name" value="P-loop_NTPase"/>
</dbReference>
<evidence type="ECO:0000313" key="5">
    <source>
        <dbReference type="Proteomes" id="UP000695026"/>
    </source>
</evidence>
<dbReference type="SUPFAM" id="SSF52540">
    <property type="entry name" value="P-loop containing nucleoside triphosphate hydrolases"/>
    <property type="match status" value="1"/>
</dbReference>
<keyword evidence="2" id="KW-0547">Nucleotide-binding</keyword>
<evidence type="ECO:0000256" key="3">
    <source>
        <dbReference type="ARBA" id="ARBA00023134"/>
    </source>
</evidence>
<keyword evidence="5" id="KW-1185">Reference proteome</keyword>
<dbReference type="Proteomes" id="UP000695026">
    <property type="component" value="Unplaced"/>
</dbReference>
<evidence type="ECO:0000256" key="2">
    <source>
        <dbReference type="ARBA" id="ARBA00022741"/>
    </source>
</evidence>
<dbReference type="Gene3D" id="3.40.50.300">
    <property type="entry name" value="P-loop containing nucleotide triphosphate hydrolases"/>
    <property type="match status" value="1"/>
</dbReference>
<dbReference type="RefSeq" id="XP_007445243.3">
    <property type="nucleotide sequence ID" value="XM_007445181.3"/>
</dbReference>
<accession>A0A9F2REK5</accession>
<gene>
    <name evidence="6" type="primary">LOC103057729</name>
</gene>
<keyword evidence="3" id="KW-0342">GTP-binding</keyword>
<dbReference type="InterPro" id="IPR006703">
    <property type="entry name" value="G_AIG1"/>
</dbReference>
<dbReference type="Pfam" id="PF04548">
    <property type="entry name" value="AIG1"/>
    <property type="match status" value="1"/>
</dbReference>
<dbReference type="OMA" id="WSTTEIC"/>
<protein>
    <submittedName>
        <fullName evidence="6">GTPase IMAP family member 7-like</fullName>
    </submittedName>
</protein>
<dbReference type="FunFam" id="3.40.50.300:FF:000366">
    <property type="entry name" value="GTPase, IMAP family member 2"/>
    <property type="match status" value="1"/>
</dbReference>
<name>A0A9F2REK5_PYTBI</name>
<evidence type="ECO:0000256" key="1">
    <source>
        <dbReference type="ARBA" id="ARBA00008535"/>
    </source>
</evidence>
<dbReference type="AlphaFoldDB" id="A0A9F2REK5"/>
<sequence length="178" mass="20239">MGLHTVTARCQREETLRNGRKILVVDTPGFFGTRCSWQETAAEVKKCAQLCLPGPHAIIHVVKIGVFTGEEKEVIRFIKAIFQSKAKAYLIILFTRKEDLEGKSLESFVSAQGEELRKYIAECGNRCLAFSNKAQEAEREAQVEKLIQMIDDLVEKNQDAPYYSEGTQKESSWRFSLF</sequence>
<dbReference type="KEGG" id="pbi:103057729"/>
<dbReference type="OrthoDB" id="8954335at2759"/>
<dbReference type="PROSITE" id="PS51720">
    <property type="entry name" value="G_AIG1"/>
    <property type="match status" value="1"/>
</dbReference>
<comment type="similarity">
    <text evidence="1">Belongs to the TRAFAC class TrmE-Era-EngA-EngB-Septin-like GTPase superfamily. AIG1/Toc34/Toc159-like paraseptin GTPase family. IAN subfamily.</text>
</comment>
<proteinExistence type="inferred from homology"/>
<feature type="domain" description="AIG1-type G" evidence="4">
    <location>
        <begin position="1"/>
        <end position="171"/>
    </location>
</feature>
<organism evidence="5 6">
    <name type="scientific">Python bivittatus</name>
    <name type="common">Burmese python</name>
    <name type="synonym">Python molurus bivittatus</name>
    <dbReference type="NCBI Taxonomy" id="176946"/>
    <lineage>
        <taxon>Eukaryota</taxon>
        <taxon>Metazoa</taxon>
        <taxon>Chordata</taxon>
        <taxon>Craniata</taxon>
        <taxon>Vertebrata</taxon>
        <taxon>Euteleostomi</taxon>
        <taxon>Lepidosauria</taxon>
        <taxon>Squamata</taxon>
        <taxon>Bifurcata</taxon>
        <taxon>Unidentata</taxon>
        <taxon>Episquamata</taxon>
        <taxon>Toxicofera</taxon>
        <taxon>Serpentes</taxon>
        <taxon>Henophidia</taxon>
        <taxon>Pythonidae</taxon>
        <taxon>Python</taxon>
    </lineage>
</organism>
<dbReference type="InterPro" id="IPR045058">
    <property type="entry name" value="GIMA/IAN/Toc"/>
</dbReference>
<dbReference type="PANTHER" id="PTHR10903:SF170">
    <property type="entry name" value="GTPASE IMAP FAMILY MEMBER 7"/>
    <property type="match status" value="1"/>
</dbReference>
<dbReference type="GeneID" id="103057729"/>
<evidence type="ECO:0000313" key="6">
    <source>
        <dbReference type="RefSeq" id="XP_007445243.3"/>
    </source>
</evidence>
<reference evidence="6" key="1">
    <citation type="submission" date="2025-08" db="UniProtKB">
        <authorList>
            <consortium name="RefSeq"/>
        </authorList>
    </citation>
    <scope>IDENTIFICATION</scope>
    <source>
        <tissue evidence="6">Liver</tissue>
    </source>
</reference>
<evidence type="ECO:0000259" key="4">
    <source>
        <dbReference type="PROSITE" id="PS51720"/>
    </source>
</evidence>
<dbReference type="GO" id="GO:0005525">
    <property type="term" value="F:GTP binding"/>
    <property type="evidence" value="ECO:0007669"/>
    <property type="project" value="UniProtKB-KW"/>
</dbReference>